<dbReference type="RefSeq" id="WP_228228488.1">
    <property type="nucleotide sequence ID" value="NZ_JAJGMW010000002.1"/>
</dbReference>
<accession>A0ABS8GN10</accession>
<gene>
    <name evidence="1" type="ORF">LLW17_01435</name>
</gene>
<dbReference type="EMBL" id="JAJGMW010000002">
    <property type="protein sequence ID" value="MCC4211367.1"/>
    <property type="molecule type" value="Genomic_DNA"/>
</dbReference>
<sequence length="150" mass="17255">MNTVIENTQNRLQEIAGLKYVDEDWGQLDYYSPNPPVKWPCVLIDIANASFSDVGKDRNKTPQNRQMGDEVLSLTVADMRLTNSSGRAPLLQKNNARSIWAIMEDIHAKLQGWSATPMSGKFMRRSRQRIRRDDGIQEYRLMYVFSETDA</sequence>
<evidence type="ECO:0000313" key="2">
    <source>
        <dbReference type="Proteomes" id="UP001197770"/>
    </source>
</evidence>
<keyword evidence="2" id="KW-1185">Reference proteome</keyword>
<dbReference type="Proteomes" id="UP001197770">
    <property type="component" value="Unassembled WGS sequence"/>
</dbReference>
<comment type="caution">
    <text evidence="1">The sequence shown here is derived from an EMBL/GenBank/DDBJ whole genome shotgun (WGS) entry which is preliminary data.</text>
</comment>
<organism evidence="1 2">
    <name type="scientific">Leeuwenhoekiella parthenopeia</name>
    <dbReference type="NCBI Taxonomy" id="2890320"/>
    <lineage>
        <taxon>Bacteria</taxon>
        <taxon>Pseudomonadati</taxon>
        <taxon>Bacteroidota</taxon>
        <taxon>Flavobacteriia</taxon>
        <taxon>Flavobacteriales</taxon>
        <taxon>Flavobacteriaceae</taxon>
        <taxon>Leeuwenhoekiella</taxon>
    </lineage>
</organism>
<evidence type="ECO:0008006" key="3">
    <source>
        <dbReference type="Google" id="ProtNLM"/>
    </source>
</evidence>
<proteinExistence type="predicted"/>
<reference evidence="1 2" key="1">
    <citation type="submission" date="2021-11" db="EMBL/GenBank/DDBJ databases">
        <title>Seasonal and diel survey of microbial diversity of the Tyrrhenian coast.</title>
        <authorList>
            <person name="Gattoni G."/>
            <person name="Corral P."/>
        </authorList>
    </citation>
    <scope>NUCLEOTIDE SEQUENCE [LARGE SCALE GENOMIC DNA]</scope>
    <source>
        <strain evidence="1 2">Mr9</strain>
    </source>
</reference>
<name>A0ABS8GN10_9FLAO</name>
<evidence type="ECO:0000313" key="1">
    <source>
        <dbReference type="EMBL" id="MCC4211367.1"/>
    </source>
</evidence>
<protein>
    <recommendedName>
        <fullName evidence="3">DUF3168 domain-containing protein</fullName>
    </recommendedName>
</protein>